<organism evidence="1 2">
    <name type="scientific">Labrus bergylta</name>
    <name type="common">ballan wrasse</name>
    <dbReference type="NCBI Taxonomy" id="56723"/>
    <lineage>
        <taxon>Eukaryota</taxon>
        <taxon>Metazoa</taxon>
        <taxon>Chordata</taxon>
        <taxon>Craniata</taxon>
        <taxon>Vertebrata</taxon>
        <taxon>Euteleostomi</taxon>
        <taxon>Actinopterygii</taxon>
        <taxon>Neopterygii</taxon>
        <taxon>Teleostei</taxon>
        <taxon>Neoteleostei</taxon>
        <taxon>Acanthomorphata</taxon>
        <taxon>Eupercaria</taxon>
        <taxon>Labriformes</taxon>
        <taxon>Labridae</taxon>
        <taxon>Labrus</taxon>
    </lineage>
</organism>
<dbReference type="AlphaFoldDB" id="A0A3Q3F5Z3"/>
<reference evidence="1" key="1">
    <citation type="submission" date="2025-08" db="UniProtKB">
        <authorList>
            <consortium name="Ensembl"/>
        </authorList>
    </citation>
    <scope>IDENTIFICATION</scope>
</reference>
<dbReference type="Ensembl" id="ENSLBET00000015963.1">
    <property type="protein sequence ID" value="ENSLBEP00000015054.1"/>
    <property type="gene ID" value="ENSLBEG00000011744.1"/>
</dbReference>
<dbReference type="GO" id="GO:0060271">
    <property type="term" value="P:cilium assembly"/>
    <property type="evidence" value="ECO:0007669"/>
    <property type="project" value="TreeGrafter"/>
</dbReference>
<proteinExistence type="predicted"/>
<accession>A0A3Q3F5Z3</accession>
<reference evidence="1" key="2">
    <citation type="submission" date="2025-09" db="UniProtKB">
        <authorList>
            <consortium name="Ensembl"/>
        </authorList>
    </citation>
    <scope>IDENTIFICATION</scope>
</reference>
<dbReference type="GO" id="GO:0031514">
    <property type="term" value="C:motile cilium"/>
    <property type="evidence" value="ECO:0007669"/>
    <property type="project" value="TreeGrafter"/>
</dbReference>
<dbReference type="InParanoid" id="A0A3Q3F5Z3"/>
<dbReference type="GeneTree" id="ENSGT00390000018488"/>
<name>A0A3Q3F5Z3_9LABR</name>
<dbReference type="FunCoup" id="A0A3Q3F5Z3">
    <property type="interactions" value="122"/>
</dbReference>
<dbReference type="Proteomes" id="UP000261660">
    <property type="component" value="Unplaced"/>
</dbReference>
<protein>
    <submittedName>
        <fullName evidence="1">Cilia and flagella associated protein 161</fullName>
    </submittedName>
</protein>
<dbReference type="PANTHER" id="PTHR24274">
    <property type="entry name" value="CILIA- AND FLAGELLA-ASSOCIATED PROTEIN 161"/>
    <property type="match status" value="1"/>
</dbReference>
<dbReference type="Pfam" id="PF24569">
    <property type="entry name" value="CFAP161"/>
    <property type="match status" value="1"/>
</dbReference>
<dbReference type="OrthoDB" id="2126411at2759"/>
<dbReference type="InterPro" id="IPR055325">
    <property type="entry name" value="CF161"/>
</dbReference>
<dbReference type="STRING" id="56723.ENSLBEP00000015054"/>
<evidence type="ECO:0000313" key="2">
    <source>
        <dbReference type="Proteomes" id="UP000261660"/>
    </source>
</evidence>
<keyword evidence="2" id="KW-1185">Reference proteome</keyword>
<sequence length="291" mass="32529">MSHVMSHRGNVKTGNWYEELRLREDEKKEYLEEKERGELFYQKEDFLKQNMLSPVDLSVTTDGSLHFGDVVVLVNLGGENRECSAISINADINSVTKTPFPGIKAPCGVNAGRDIQACTRTAFILTSVDGSPDGSTLNYEQSFALKTTCGFARGLYLMSDLQSFQKCAKNSRLQEVNLDEGCSFLSWWKIEHFDPQERLEYEGQRVPANQKVVIKHCKTNKALAALGDQVLWTAFGKEYEVTAHTFLDSHKAEKDSNHWILCTSDPAGSGLLLLNHPLSAANNQELTHAKP</sequence>
<dbReference type="Gene3D" id="2.80.10.50">
    <property type="match status" value="1"/>
</dbReference>
<evidence type="ECO:0000313" key="1">
    <source>
        <dbReference type="Ensembl" id="ENSLBEP00000015054.1"/>
    </source>
</evidence>
<dbReference type="PANTHER" id="PTHR24274:SF1">
    <property type="entry name" value="CILIA- AND FLAGELLA-ASSOCIATED PROTEIN 161"/>
    <property type="match status" value="1"/>
</dbReference>